<dbReference type="PANTHER" id="PTHR42910:SF1">
    <property type="entry name" value="MAJOR FACILITATOR SUPERFAMILY (MFS) PROFILE DOMAIN-CONTAINING PROTEIN"/>
    <property type="match status" value="1"/>
</dbReference>
<reference evidence="6 7" key="1">
    <citation type="submission" date="2017-09" db="EMBL/GenBank/DDBJ databases">
        <title>Biodiversity and function of Thalassospira species in the particle-attached aromatic-hydrocarbon-degrading consortia from the surface seawater of the China South Sea.</title>
        <authorList>
            <person name="Dong C."/>
            <person name="Lai Q."/>
            <person name="Shao Z."/>
        </authorList>
    </citation>
    <scope>NUCLEOTIDE SEQUENCE [LARGE SCALE GENOMIC DNA]</scope>
    <source>
        <strain evidence="6 7">139Z-12</strain>
    </source>
</reference>
<evidence type="ECO:0000256" key="2">
    <source>
        <dbReference type="ARBA" id="ARBA00022989"/>
    </source>
</evidence>
<dbReference type="PANTHER" id="PTHR42910">
    <property type="entry name" value="TRANSPORTER SCO4007-RELATED"/>
    <property type="match status" value="1"/>
</dbReference>
<dbReference type="AlphaFoldDB" id="A0A2N3LCH7"/>
<dbReference type="InterPro" id="IPR036259">
    <property type="entry name" value="MFS_trans_sf"/>
</dbReference>
<keyword evidence="7" id="KW-1185">Reference proteome</keyword>
<accession>A0A2N3LCH7</accession>
<sequence>MAVGSGLSVASLYYVQPLLELLAREYGLSDTKAGLLVTVAQLGYLAGLIVVVPLGDHHERRKLLTITSALTALGLLAMGLSHSFLMLVAFSIMVGISCVTAQILVPLAAHLASDDKRGSAVGTVMSGLLLGILLARTFSGVMAELAGWRSVFIVAAVLMAGYSVACYKILPHLVPTSNTSYRTLYASILHLFRDEPVLRRRSLIGGLQYAVFGIFWTAMAFMLARQYDMSEAMIGMFGLIGAIGILAARIAGRLADRGWARLSTGGFLMVTVSSWGLLYWGQWSLVAFGVGVVLLDLGIQGAHISNQSEIYRLNPEARSRLTTGYMASYFLGGACGSASAAVSYGMGGWPAIVALGSSVSILCVVIWAVTELRFPVKRMRQ</sequence>
<dbReference type="Proteomes" id="UP000233332">
    <property type="component" value="Unassembled WGS sequence"/>
</dbReference>
<keyword evidence="1 4" id="KW-0812">Transmembrane</keyword>
<keyword evidence="2 4" id="KW-1133">Transmembrane helix</keyword>
<dbReference type="SUPFAM" id="SSF103473">
    <property type="entry name" value="MFS general substrate transporter"/>
    <property type="match status" value="1"/>
</dbReference>
<evidence type="ECO:0000256" key="3">
    <source>
        <dbReference type="ARBA" id="ARBA00023136"/>
    </source>
</evidence>
<dbReference type="InterPro" id="IPR011701">
    <property type="entry name" value="MFS"/>
</dbReference>
<dbReference type="EMBL" id="NXGX01000001">
    <property type="protein sequence ID" value="PKR60521.1"/>
    <property type="molecule type" value="Genomic_DNA"/>
</dbReference>
<evidence type="ECO:0000313" key="7">
    <source>
        <dbReference type="Proteomes" id="UP000233332"/>
    </source>
</evidence>
<dbReference type="PROSITE" id="PS50850">
    <property type="entry name" value="MFS"/>
    <property type="match status" value="1"/>
</dbReference>
<gene>
    <name evidence="6" type="ORF">COO92_03130</name>
</gene>
<feature type="domain" description="Major facilitator superfamily (MFS) profile" evidence="5">
    <location>
        <begin position="1"/>
        <end position="374"/>
    </location>
</feature>
<evidence type="ECO:0000259" key="5">
    <source>
        <dbReference type="PROSITE" id="PS50850"/>
    </source>
</evidence>
<feature type="transmembrane region" description="Helical" evidence="4">
    <location>
        <begin position="209"/>
        <end position="227"/>
    </location>
</feature>
<feature type="transmembrane region" description="Helical" evidence="4">
    <location>
        <begin position="259"/>
        <end position="280"/>
    </location>
</feature>
<dbReference type="CDD" id="cd17324">
    <property type="entry name" value="MFS_NepI_like"/>
    <property type="match status" value="1"/>
</dbReference>
<dbReference type="Gene3D" id="1.20.1250.20">
    <property type="entry name" value="MFS general substrate transporter like domains"/>
    <property type="match status" value="1"/>
</dbReference>
<feature type="transmembrane region" description="Helical" evidence="4">
    <location>
        <begin position="233"/>
        <end position="252"/>
    </location>
</feature>
<dbReference type="GO" id="GO:0022857">
    <property type="term" value="F:transmembrane transporter activity"/>
    <property type="evidence" value="ECO:0007669"/>
    <property type="project" value="InterPro"/>
</dbReference>
<dbReference type="InterPro" id="IPR020846">
    <property type="entry name" value="MFS_dom"/>
</dbReference>
<evidence type="ECO:0000256" key="4">
    <source>
        <dbReference type="SAM" id="Phobius"/>
    </source>
</evidence>
<evidence type="ECO:0000256" key="1">
    <source>
        <dbReference type="ARBA" id="ARBA00022692"/>
    </source>
</evidence>
<feature type="transmembrane region" description="Helical" evidence="4">
    <location>
        <begin position="63"/>
        <end position="80"/>
    </location>
</feature>
<feature type="transmembrane region" description="Helical" evidence="4">
    <location>
        <begin position="325"/>
        <end position="345"/>
    </location>
</feature>
<keyword evidence="3 4" id="KW-0472">Membrane</keyword>
<evidence type="ECO:0000313" key="6">
    <source>
        <dbReference type="EMBL" id="PKR60521.1"/>
    </source>
</evidence>
<feature type="transmembrane region" description="Helical" evidence="4">
    <location>
        <begin position="286"/>
        <end position="304"/>
    </location>
</feature>
<protein>
    <submittedName>
        <fullName evidence="6">MFS transporter</fullName>
    </submittedName>
</protein>
<feature type="transmembrane region" description="Helical" evidence="4">
    <location>
        <begin position="120"/>
        <end position="138"/>
    </location>
</feature>
<name>A0A2N3LCH7_9PROT</name>
<comment type="caution">
    <text evidence="6">The sequence shown here is derived from an EMBL/GenBank/DDBJ whole genome shotgun (WGS) entry which is preliminary data.</text>
</comment>
<feature type="transmembrane region" description="Helical" evidence="4">
    <location>
        <begin position="351"/>
        <end position="370"/>
    </location>
</feature>
<feature type="transmembrane region" description="Helical" evidence="4">
    <location>
        <begin position="86"/>
        <end position="108"/>
    </location>
</feature>
<proteinExistence type="predicted"/>
<dbReference type="Pfam" id="PF07690">
    <property type="entry name" value="MFS_1"/>
    <property type="match status" value="1"/>
</dbReference>
<feature type="transmembrane region" description="Helical" evidence="4">
    <location>
        <begin position="33"/>
        <end position="51"/>
    </location>
</feature>
<organism evidence="6 7">
    <name type="scientific">Thalassospira lohafexi</name>
    <dbReference type="NCBI Taxonomy" id="744227"/>
    <lineage>
        <taxon>Bacteria</taxon>
        <taxon>Pseudomonadati</taxon>
        <taxon>Pseudomonadota</taxon>
        <taxon>Alphaproteobacteria</taxon>
        <taxon>Rhodospirillales</taxon>
        <taxon>Thalassospiraceae</taxon>
        <taxon>Thalassospira</taxon>
    </lineage>
</organism>
<feature type="transmembrane region" description="Helical" evidence="4">
    <location>
        <begin position="150"/>
        <end position="170"/>
    </location>
</feature>